<reference evidence="1 2" key="1">
    <citation type="submission" date="2019-03" db="EMBL/GenBank/DDBJ databases">
        <title>Genomic Encyclopedia of Type Strains, Phase IV (KMG-IV): sequencing the most valuable type-strain genomes for metagenomic binning, comparative biology and taxonomic classification.</title>
        <authorList>
            <person name="Goeker M."/>
        </authorList>
    </citation>
    <scope>NUCLEOTIDE SEQUENCE [LARGE SCALE GENOMIC DNA]</scope>
    <source>
        <strain evidence="1 2">DSM 2286</strain>
    </source>
</reference>
<organism evidence="1 2">
    <name type="scientific">Azotobacter chroococcum</name>
    <dbReference type="NCBI Taxonomy" id="353"/>
    <lineage>
        <taxon>Bacteria</taxon>
        <taxon>Pseudomonadati</taxon>
        <taxon>Pseudomonadota</taxon>
        <taxon>Gammaproteobacteria</taxon>
        <taxon>Pseudomonadales</taxon>
        <taxon>Pseudomonadaceae</taxon>
        <taxon>Azotobacter</taxon>
    </lineage>
</organism>
<protein>
    <recommendedName>
        <fullName evidence="3">Peptidoglycan endopeptidase</fullName>
    </recommendedName>
</protein>
<gene>
    <name evidence="1" type="ORF">EV691_1293</name>
</gene>
<name>A0A4R1PLI0_9GAMM</name>
<sequence length="117" mass="13268">MGPDALNCWGLARAVRHEVYGLPLLPEYGRHEKASPGAQRDYQLQADLMEQCAPDPGAIAAVFRGQLCIHVGVVIEAEGRLAVLETNQRTGCRWLRITDFERRYLRVIYYRDKPNAD</sequence>
<evidence type="ECO:0000313" key="2">
    <source>
        <dbReference type="Proteomes" id="UP000295169"/>
    </source>
</evidence>
<comment type="caution">
    <text evidence="1">The sequence shown here is derived from an EMBL/GenBank/DDBJ whole genome shotgun (WGS) entry which is preliminary data.</text>
</comment>
<proteinExistence type="predicted"/>
<evidence type="ECO:0000313" key="1">
    <source>
        <dbReference type="EMBL" id="TCL26798.1"/>
    </source>
</evidence>
<dbReference type="EMBL" id="SMMU01000029">
    <property type="protein sequence ID" value="TCL26798.1"/>
    <property type="molecule type" value="Genomic_DNA"/>
</dbReference>
<dbReference type="AlphaFoldDB" id="A0A4R1PLI0"/>
<dbReference type="Proteomes" id="UP000295169">
    <property type="component" value="Unassembled WGS sequence"/>
</dbReference>
<evidence type="ECO:0008006" key="3">
    <source>
        <dbReference type="Google" id="ProtNLM"/>
    </source>
</evidence>
<accession>A0A4R1PLI0</accession>